<evidence type="ECO:0000256" key="1">
    <source>
        <dbReference type="SAM" id="MobiDB-lite"/>
    </source>
</evidence>
<dbReference type="EMBL" id="OC866101">
    <property type="protein sequence ID" value="CAD7632770.1"/>
    <property type="molecule type" value="Genomic_DNA"/>
</dbReference>
<evidence type="ECO:0000313" key="3">
    <source>
        <dbReference type="EMBL" id="CAD7632770.1"/>
    </source>
</evidence>
<feature type="region of interest" description="Disordered" evidence="1">
    <location>
        <begin position="317"/>
        <end position="371"/>
    </location>
</feature>
<feature type="non-terminal residue" evidence="3">
    <location>
        <position position="371"/>
    </location>
</feature>
<keyword evidence="4" id="KW-1185">Reference proteome</keyword>
<gene>
    <name evidence="3" type="ORF">OSB1V03_LOCUS13172</name>
</gene>
<sequence>MREPLDQSIGLSYALIADGKAYIITNDEYNQKTVPNKPIPIPPEFQTINGILLFDNRSCDPNDYRLMAYNVTQNAQNQIWEWHTFLNLINWTPNTVWTTPPIIYLPEYLSNDPYMNHYPFTFTMFWHKRRTLFLIQMPVSGAPVQPNTYHAIIGPQTCTKKYRYNHDRNFKITQVLKPYEDFDSCFIENDTQIICFGPKGFSTYDIDLIQTNNGQIRVENHTKTPPNIPLVDIIQQICSVSTTASINTTPVNISIPIAITTELSQTTEETASVAADPTEDDGSPLFWTILAIILALIVVFLFAFLLCSLLRKSKDKNDERSEDEFSKSGSKSGVDNKSSLSMRSQFNDQNKRNALNESTIDSQSPIRSQTN</sequence>
<keyword evidence="2" id="KW-0472">Membrane</keyword>
<dbReference type="EMBL" id="CAJPIZ010011526">
    <property type="protein sequence ID" value="CAG2113200.1"/>
    <property type="molecule type" value="Genomic_DNA"/>
</dbReference>
<feature type="compositionally biased region" description="Polar residues" evidence="1">
    <location>
        <begin position="327"/>
        <end position="371"/>
    </location>
</feature>
<organism evidence="3">
    <name type="scientific">Medioppia subpectinata</name>
    <dbReference type="NCBI Taxonomy" id="1979941"/>
    <lineage>
        <taxon>Eukaryota</taxon>
        <taxon>Metazoa</taxon>
        <taxon>Ecdysozoa</taxon>
        <taxon>Arthropoda</taxon>
        <taxon>Chelicerata</taxon>
        <taxon>Arachnida</taxon>
        <taxon>Acari</taxon>
        <taxon>Acariformes</taxon>
        <taxon>Sarcoptiformes</taxon>
        <taxon>Oribatida</taxon>
        <taxon>Brachypylina</taxon>
        <taxon>Oppioidea</taxon>
        <taxon>Oppiidae</taxon>
        <taxon>Medioppia</taxon>
    </lineage>
</organism>
<accession>A0A7R9Q5U2</accession>
<reference evidence="3" key="1">
    <citation type="submission" date="2020-11" db="EMBL/GenBank/DDBJ databases">
        <authorList>
            <person name="Tran Van P."/>
        </authorList>
    </citation>
    <scope>NUCLEOTIDE SEQUENCE</scope>
</reference>
<keyword evidence="2" id="KW-1133">Transmembrane helix</keyword>
<protein>
    <submittedName>
        <fullName evidence="3">Uncharacterized protein</fullName>
    </submittedName>
</protein>
<evidence type="ECO:0000256" key="2">
    <source>
        <dbReference type="SAM" id="Phobius"/>
    </source>
</evidence>
<feature type="compositionally biased region" description="Basic and acidic residues" evidence="1">
    <location>
        <begin position="317"/>
        <end position="326"/>
    </location>
</feature>
<feature type="transmembrane region" description="Helical" evidence="2">
    <location>
        <begin position="285"/>
        <end position="310"/>
    </location>
</feature>
<dbReference type="Proteomes" id="UP000759131">
    <property type="component" value="Unassembled WGS sequence"/>
</dbReference>
<evidence type="ECO:0000313" key="4">
    <source>
        <dbReference type="Proteomes" id="UP000759131"/>
    </source>
</evidence>
<name>A0A7R9Q5U2_9ACAR</name>
<dbReference type="AlphaFoldDB" id="A0A7R9Q5U2"/>
<keyword evidence="2" id="KW-0812">Transmembrane</keyword>
<proteinExistence type="predicted"/>